<dbReference type="GO" id="GO:0048306">
    <property type="term" value="F:calcium-dependent protein binding"/>
    <property type="evidence" value="ECO:0007669"/>
    <property type="project" value="InterPro"/>
</dbReference>
<reference evidence="4 5" key="1">
    <citation type="submission" date="2022-01" db="EMBL/GenBank/DDBJ databases">
        <title>A chromosome-scale genome assembly of the false clownfish, Amphiprion ocellaris.</title>
        <authorList>
            <person name="Ryu T."/>
        </authorList>
    </citation>
    <scope>NUCLEOTIDE SEQUENCE [LARGE SCALE GENOMIC DNA]</scope>
</reference>
<dbReference type="OMA" id="FINFRIE"/>
<dbReference type="GeneID" id="129347780"/>
<reference evidence="4" key="3">
    <citation type="submission" date="2025-09" db="UniProtKB">
        <authorList>
            <consortium name="Ensembl"/>
        </authorList>
    </citation>
    <scope>IDENTIFICATION</scope>
</reference>
<dbReference type="Ensembl" id="ENSAOCT00000003021.2">
    <property type="protein sequence ID" value="ENSAOCP00000024340.2"/>
    <property type="gene ID" value="ENSAOCG00000011069.2"/>
</dbReference>
<accession>A0A3Q1CBZ7</accession>
<dbReference type="PANTHER" id="PTHR14455:SF0">
    <property type="entry name" value="S100P-BINDING PROTEIN"/>
    <property type="match status" value="1"/>
</dbReference>
<dbReference type="Proteomes" id="UP001501940">
    <property type="component" value="Chromosome 20"/>
</dbReference>
<dbReference type="KEGG" id="aoce:129347780"/>
<dbReference type="RefSeq" id="XP_054862019.1">
    <property type="nucleotide sequence ID" value="XM_055006044.1"/>
</dbReference>
<evidence type="ECO:0000313" key="4">
    <source>
        <dbReference type="Ensembl" id="ENSAOCP00000024340.2"/>
    </source>
</evidence>
<comment type="subcellular location">
    <subcellularLocation>
        <location evidence="1">Nucleus</location>
    </subcellularLocation>
</comment>
<sequence>MDENLTSGNMTFRRQNLLKWPHSPLAACSKLVACDQDASFDNSGMFSDSFINFRIEVVNNFTCKRKCDHSNPSYGLETPIKKPLNQRNFSSDLERVMDYCRPLTQWKQISPLTDSVQDCLDTTWHSSSSTTLLHHEQNFELVGQYTTSNKQQERPLQRKYLQEDGKRVKNQRVDFLNRDVDWKHRKNLYVRSVTQDMTESPGANHDVMSELLNLMSHVAKQTTGSSGTQWQHPSDLTRRNYQRRFGKQSMTFHDWRSKNCPTYKRFASVPKIFKRNQSP</sequence>
<evidence type="ECO:0000256" key="2">
    <source>
        <dbReference type="ARBA" id="ARBA00020595"/>
    </source>
</evidence>
<keyword evidence="3" id="KW-0539">Nucleus</keyword>
<reference evidence="4" key="2">
    <citation type="submission" date="2025-08" db="UniProtKB">
        <authorList>
            <consortium name="Ensembl"/>
        </authorList>
    </citation>
    <scope>IDENTIFICATION</scope>
</reference>
<dbReference type="AlphaFoldDB" id="A0A3Q1CBZ7"/>
<protein>
    <recommendedName>
        <fullName evidence="2">S100P-binding protein</fullName>
    </recommendedName>
</protein>
<proteinExistence type="predicted"/>
<keyword evidence="5" id="KW-1185">Reference proteome</keyword>
<dbReference type="GeneTree" id="ENSGT00730000113981"/>
<organism evidence="4 5">
    <name type="scientific">Amphiprion ocellaris</name>
    <name type="common">Clown anemonefish</name>
    <dbReference type="NCBI Taxonomy" id="80972"/>
    <lineage>
        <taxon>Eukaryota</taxon>
        <taxon>Metazoa</taxon>
        <taxon>Chordata</taxon>
        <taxon>Craniata</taxon>
        <taxon>Vertebrata</taxon>
        <taxon>Euteleostomi</taxon>
        <taxon>Actinopterygii</taxon>
        <taxon>Neopterygii</taxon>
        <taxon>Teleostei</taxon>
        <taxon>Neoteleostei</taxon>
        <taxon>Acanthomorphata</taxon>
        <taxon>Ovalentaria</taxon>
        <taxon>Pomacentridae</taxon>
        <taxon>Amphiprion</taxon>
    </lineage>
</organism>
<dbReference type="InterPro" id="IPR026097">
    <property type="entry name" value="S100PBP"/>
</dbReference>
<name>A0A3Q1CBZ7_AMPOC</name>
<dbReference type="PANTHER" id="PTHR14455">
    <property type="entry name" value="ASKOPOS"/>
    <property type="match status" value="1"/>
</dbReference>
<evidence type="ECO:0000256" key="1">
    <source>
        <dbReference type="ARBA" id="ARBA00004123"/>
    </source>
</evidence>
<dbReference type="GO" id="GO:0005634">
    <property type="term" value="C:nucleus"/>
    <property type="evidence" value="ECO:0007669"/>
    <property type="project" value="UniProtKB-SubCell"/>
</dbReference>
<dbReference type="RefSeq" id="XP_054862018.1">
    <property type="nucleotide sequence ID" value="XM_055006043.1"/>
</dbReference>
<evidence type="ECO:0000313" key="5">
    <source>
        <dbReference type="Proteomes" id="UP001501940"/>
    </source>
</evidence>
<evidence type="ECO:0000256" key="3">
    <source>
        <dbReference type="ARBA" id="ARBA00023242"/>
    </source>
</evidence>
<dbReference type="Pfam" id="PF15427">
    <property type="entry name" value="S100PBPR"/>
    <property type="match status" value="1"/>
</dbReference>